<evidence type="ECO:0000256" key="4">
    <source>
        <dbReference type="ARBA" id="ARBA00022842"/>
    </source>
</evidence>
<sequence length="373" mass="43648">MAFILRKKLFFNNVRQYHKHLAFTDTPAFSVKNKEAIIKVFPEVVDTVCKGPTLSTQPTVAKWVKEILKHILTGGRLRRANDVTAAYVMFEKQENITEEKIHSSYILGWCAEMVCAHIFVTDDFMDSSTTRRNKLCWHRLPNVGINVINDTTLLHQAILEILENKFRHTPKYIDIVKLVNETLYFTAVGQQLDNLTVYSRQRNNLDCFNMKTYRNTVIYKTAYFTMRFPLLLGLMLIKDGQKQVKKEWIDIGFDIGELFQLHNDYSDLYVKEIESGKAGYDIQEGKLTWLALTAVPRCNDQQLAAFKEFYGSPDPDHAKQVKQIYDDLKIPELYEEYESKLYKEILNRINALPTEPERKFFLNLLGEWYKHAY</sequence>
<accession>A0A9P0BS45</accession>
<dbReference type="GO" id="GO:0004161">
    <property type="term" value="F:dimethylallyltranstransferase activity"/>
    <property type="evidence" value="ECO:0007669"/>
    <property type="project" value="TreeGrafter"/>
</dbReference>
<dbReference type="GO" id="GO:0042811">
    <property type="term" value="P:pheromone biosynthetic process"/>
    <property type="evidence" value="ECO:0007669"/>
    <property type="project" value="UniProtKB-ARBA"/>
</dbReference>
<dbReference type="PANTHER" id="PTHR11525:SF0">
    <property type="entry name" value="FARNESYL PYROPHOSPHATE SYNTHASE"/>
    <property type="match status" value="1"/>
</dbReference>
<evidence type="ECO:0000313" key="7">
    <source>
        <dbReference type="EMBL" id="CAH0590335.1"/>
    </source>
</evidence>
<proteinExistence type="inferred from homology"/>
<dbReference type="Pfam" id="PF00348">
    <property type="entry name" value="polyprenyl_synt"/>
    <property type="match status" value="1"/>
</dbReference>
<gene>
    <name evidence="7" type="ORF">CINC_LOCUS4863</name>
</gene>
<dbReference type="GO" id="GO:0004337">
    <property type="term" value="F:(2E,6E)-farnesyl diphosphate synthase activity"/>
    <property type="evidence" value="ECO:0007669"/>
    <property type="project" value="TreeGrafter"/>
</dbReference>
<dbReference type="GO" id="GO:0005737">
    <property type="term" value="C:cytoplasm"/>
    <property type="evidence" value="ECO:0007669"/>
    <property type="project" value="TreeGrafter"/>
</dbReference>
<dbReference type="Gene3D" id="1.10.600.10">
    <property type="entry name" value="Farnesyl Diphosphate Synthase"/>
    <property type="match status" value="1"/>
</dbReference>
<organism evidence="7 8">
    <name type="scientific">Chrysodeixis includens</name>
    <name type="common">Soybean looper</name>
    <name type="synonym">Pseudoplusia includens</name>
    <dbReference type="NCBI Taxonomy" id="689277"/>
    <lineage>
        <taxon>Eukaryota</taxon>
        <taxon>Metazoa</taxon>
        <taxon>Ecdysozoa</taxon>
        <taxon>Arthropoda</taxon>
        <taxon>Hexapoda</taxon>
        <taxon>Insecta</taxon>
        <taxon>Pterygota</taxon>
        <taxon>Neoptera</taxon>
        <taxon>Endopterygota</taxon>
        <taxon>Lepidoptera</taxon>
        <taxon>Glossata</taxon>
        <taxon>Ditrysia</taxon>
        <taxon>Noctuoidea</taxon>
        <taxon>Noctuidae</taxon>
        <taxon>Plusiinae</taxon>
        <taxon>Chrysodeixis</taxon>
    </lineage>
</organism>
<protein>
    <recommendedName>
        <fullName evidence="9">Farnesyl pyrophosphate synthase</fullName>
    </recommendedName>
</protein>
<dbReference type="InterPro" id="IPR008949">
    <property type="entry name" value="Isoprenoid_synthase_dom_sf"/>
</dbReference>
<comment type="pathway">
    <text evidence="5">Pheromone biosynthesis.</text>
</comment>
<keyword evidence="4" id="KW-0460">Magnesium</keyword>
<evidence type="ECO:0000256" key="3">
    <source>
        <dbReference type="ARBA" id="ARBA00022723"/>
    </source>
</evidence>
<dbReference type="SFLD" id="SFLDS00005">
    <property type="entry name" value="Isoprenoid_Synthase_Type_I"/>
    <property type="match status" value="1"/>
</dbReference>
<dbReference type="GO" id="GO:0045337">
    <property type="term" value="P:farnesyl diphosphate biosynthetic process"/>
    <property type="evidence" value="ECO:0007669"/>
    <property type="project" value="TreeGrafter"/>
</dbReference>
<dbReference type="InterPro" id="IPR000092">
    <property type="entry name" value="Polyprenyl_synt"/>
</dbReference>
<name>A0A9P0BS45_CHRIL</name>
<evidence type="ECO:0000256" key="5">
    <source>
        <dbReference type="ARBA" id="ARBA00033740"/>
    </source>
</evidence>
<comment type="similarity">
    <text evidence="6">Belongs to the FPP/GGPP synthase family.</text>
</comment>
<dbReference type="SUPFAM" id="SSF48576">
    <property type="entry name" value="Terpenoid synthases"/>
    <property type="match status" value="1"/>
</dbReference>
<dbReference type="AlphaFoldDB" id="A0A9P0BS45"/>
<evidence type="ECO:0000256" key="6">
    <source>
        <dbReference type="RuleBase" id="RU004466"/>
    </source>
</evidence>
<reference evidence="7" key="1">
    <citation type="submission" date="2021-12" db="EMBL/GenBank/DDBJ databases">
        <authorList>
            <person name="King R."/>
        </authorList>
    </citation>
    <scope>NUCLEOTIDE SEQUENCE</scope>
</reference>
<evidence type="ECO:0000256" key="2">
    <source>
        <dbReference type="ARBA" id="ARBA00022679"/>
    </source>
</evidence>
<dbReference type="Proteomes" id="UP001154114">
    <property type="component" value="Chromosome 18"/>
</dbReference>
<dbReference type="InterPro" id="IPR039702">
    <property type="entry name" value="FPS1-like"/>
</dbReference>
<dbReference type="GO" id="GO:0046872">
    <property type="term" value="F:metal ion binding"/>
    <property type="evidence" value="ECO:0007669"/>
    <property type="project" value="UniProtKB-KW"/>
</dbReference>
<evidence type="ECO:0000313" key="8">
    <source>
        <dbReference type="Proteomes" id="UP001154114"/>
    </source>
</evidence>
<comment type="cofactor">
    <cofactor evidence="1">
        <name>Mg(2+)</name>
        <dbReference type="ChEBI" id="CHEBI:18420"/>
    </cofactor>
</comment>
<dbReference type="OrthoDB" id="10257492at2759"/>
<evidence type="ECO:0000256" key="1">
    <source>
        <dbReference type="ARBA" id="ARBA00001946"/>
    </source>
</evidence>
<keyword evidence="2 6" id="KW-0808">Transferase</keyword>
<keyword evidence="3" id="KW-0479">Metal-binding</keyword>
<keyword evidence="8" id="KW-1185">Reference proteome</keyword>
<dbReference type="PANTHER" id="PTHR11525">
    <property type="entry name" value="FARNESYL-PYROPHOSPHATE SYNTHETASE"/>
    <property type="match status" value="1"/>
</dbReference>
<dbReference type="EMBL" id="LR824021">
    <property type="protein sequence ID" value="CAH0590335.1"/>
    <property type="molecule type" value="Genomic_DNA"/>
</dbReference>
<evidence type="ECO:0008006" key="9">
    <source>
        <dbReference type="Google" id="ProtNLM"/>
    </source>
</evidence>